<organism evidence="3 4">
    <name type="scientific">Methylobacterium currus</name>
    <dbReference type="NCBI Taxonomy" id="2051553"/>
    <lineage>
        <taxon>Bacteria</taxon>
        <taxon>Pseudomonadati</taxon>
        <taxon>Pseudomonadota</taxon>
        <taxon>Alphaproteobacteria</taxon>
        <taxon>Hyphomicrobiales</taxon>
        <taxon>Methylobacteriaceae</taxon>
        <taxon>Methylobacterium</taxon>
    </lineage>
</organism>
<evidence type="ECO:0000313" key="3">
    <source>
        <dbReference type="EMBL" id="AWB23038.1"/>
    </source>
</evidence>
<name>A0A2R4WND7_9HYPH</name>
<feature type="region of interest" description="Disordered" evidence="1">
    <location>
        <begin position="1"/>
        <end position="20"/>
    </location>
</feature>
<keyword evidence="4" id="KW-1185">Reference proteome</keyword>
<evidence type="ECO:0000256" key="1">
    <source>
        <dbReference type="SAM" id="MobiDB-lite"/>
    </source>
</evidence>
<dbReference type="SUPFAM" id="SSF55424">
    <property type="entry name" value="FAD/NAD-linked reductases, dimerisation (C-terminal) domain"/>
    <property type="match status" value="1"/>
</dbReference>
<dbReference type="KEGG" id="mee:DA075_20785"/>
<dbReference type="OrthoDB" id="7809559at2"/>
<dbReference type="Proteomes" id="UP000244755">
    <property type="component" value="Chromosome 1"/>
</dbReference>
<evidence type="ECO:0000259" key="2">
    <source>
        <dbReference type="Pfam" id="PF14759"/>
    </source>
</evidence>
<dbReference type="InterPro" id="IPR016156">
    <property type="entry name" value="FAD/NAD-linked_Rdtase_dimer_sf"/>
</dbReference>
<feature type="domain" description="Reductase C-terminal" evidence="2">
    <location>
        <begin position="76"/>
        <end position="140"/>
    </location>
</feature>
<dbReference type="Pfam" id="PF14759">
    <property type="entry name" value="Reductase_C"/>
    <property type="match status" value="1"/>
</dbReference>
<reference evidence="3 4" key="1">
    <citation type="submission" date="2018-04" db="EMBL/GenBank/DDBJ databases">
        <title>Methylobacterium sp. PR1016A genome.</title>
        <authorList>
            <person name="Park W."/>
        </authorList>
    </citation>
    <scope>NUCLEOTIDE SEQUENCE [LARGE SCALE GENOMIC DNA]</scope>
    <source>
        <strain evidence="3 4">PR1016A</strain>
    </source>
</reference>
<protein>
    <recommendedName>
        <fullName evidence="2">Reductase C-terminal domain-containing protein</fullName>
    </recommendedName>
</protein>
<dbReference type="EMBL" id="CP028843">
    <property type="protein sequence ID" value="AWB23038.1"/>
    <property type="molecule type" value="Genomic_DNA"/>
</dbReference>
<feature type="region of interest" description="Disordered" evidence="1">
    <location>
        <begin position="54"/>
        <end position="79"/>
    </location>
</feature>
<dbReference type="InterPro" id="IPR028202">
    <property type="entry name" value="Reductase_C"/>
</dbReference>
<dbReference type="Gene3D" id="3.30.390.30">
    <property type="match status" value="1"/>
</dbReference>
<evidence type="ECO:0000313" key="4">
    <source>
        <dbReference type="Proteomes" id="UP000244755"/>
    </source>
</evidence>
<feature type="compositionally biased region" description="Basic residues" evidence="1">
    <location>
        <begin position="1"/>
        <end position="13"/>
    </location>
</feature>
<dbReference type="AlphaFoldDB" id="A0A2R4WND7"/>
<sequence length="169" mass="18517">MSLTTARRRRRVPSQHGTRFQHRLDLPQWTARAGPVSDAVDGARGVAARLTGRPIRRSHGSGATRATSSFRSRVTPPHDTAVARQGPGSGYAVECHRDGCLVGVETLNRPGEPVLARRLIKAGLTPLPDRIADPAFTPKDFATQRDASLQHASLREFWLRSAKSTVVRR</sequence>
<gene>
    <name evidence="3" type="ORF">DA075_20785</name>
</gene>
<accession>A0A2R4WND7</accession>
<proteinExistence type="predicted"/>